<evidence type="ECO:0000256" key="2">
    <source>
        <dbReference type="SAM" id="Phobius"/>
    </source>
</evidence>
<evidence type="ECO:0000256" key="1">
    <source>
        <dbReference type="SAM" id="MobiDB-lite"/>
    </source>
</evidence>
<feature type="compositionally biased region" description="Low complexity" evidence="1">
    <location>
        <begin position="46"/>
        <end position="61"/>
    </location>
</feature>
<protein>
    <recommendedName>
        <fullName evidence="5">Secreted protein</fullName>
    </recommendedName>
</protein>
<evidence type="ECO:0008006" key="5">
    <source>
        <dbReference type="Google" id="ProtNLM"/>
    </source>
</evidence>
<reference evidence="4" key="1">
    <citation type="journal article" date="2019" name="Int. J. Syst. Evol. Microbiol.">
        <title>The Global Catalogue of Microorganisms (GCM) 10K type strain sequencing project: providing services to taxonomists for standard genome sequencing and annotation.</title>
        <authorList>
            <consortium name="The Broad Institute Genomics Platform"/>
            <consortium name="The Broad Institute Genome Sequencing Center for Infectious Disease"/>
            <person name="Wu L."/>
            <person name="Ma J."/>
        </authorList>
    </citation>
    <scope>NUCLEOTIDE SEQUENCE [LARGE SCALE GENOMIC DNA]</scope>
    <source>
        <strain evidence="4">ICMP 257</strain>
    </source>
</reference>
<name>A0ABV9V0X8_STRAZ</name>
<keyword evidence="4" id="KW-1185">Reference proteome</keyword>
<dbReference type="Proteomes" id="UP001595908">
    <property type="component" value="Unassembled WGS sequence"/>
</dbReference>
<feature type="transmembrane region" description="Helical" evidence="2">
    <location>
        <begin position="12"/>
        <end position="36"/>
    </location>
</feature>
<feature type="region of interest" description="Disordered" evidence="1">
    <location>
        <begin position="46"/>
        <end position="78"/>
    </location>
</feature>
<dbReference type="EMBL" id="JBHSJE010000001">
    <property type="protein sequence ID" value="MFC4977639.1"/>
    <property type="molecule type" value="Genomic_DNA"/>
</dbReference>
<gene>
    <name evidence="3" type="ORF">ACFPL4_04575</name>
</gene>
<accession>A0ABV9V0X8</accession>
<evidence type="ECO:0000313" key="3">
    <source>
        <dbReference type="EMBL" id="MFC4977639.1"/>
    </source>
</evidence>
<keyword evidence="2" id="KW-1133">Transmembrane helix</keyword>
<evidence type="ECO:0000313" key="4">
    <source>
        <dbReference type="Proteomes" id="UP001595908"/>
    </source>
</evidence>
<keyword evidence="2" id="KW-0812">Transmembrane</keyword>
<dbReference type="RefSeq" id="WP_208860964.1">
    <property type="nucleotide sequence ID" value="NZ_JBFAGR010000019.1"/>
</dbReference>
<comment type="caution">
    <text evidence="3">The sequence shown here is derived from an EMBL/GenBank/DDBJ whole genome shotgun (WGS) entry which is preliminary data.</text>
</comment>
<proteinExistence type="predicted"/>
<keyword evidence="2" id="KW-0472">Membrane</keyword>
<organism evidence="3 4">
    <name type="scientific">Streptomyces atroolivaceus</name>
    <dbReference type="NCBI Taxonomy" id="66869"/>
    <lineage>
        <taxon>Bacteria</taxon>
        <taxon>Bacillati</taxon>
        <taxon>Actinomycetota</taxon>
        <taxon>Actinomycetes</taxon>
        <taxon>Kitasatosporales</taxon>
        <taxon>Streptomycetaceae</taxon>
        <taxon>Streptomyces</taxon>
    </lineage>
</organism>
<sequence length="199" mass="20473">MRRTHVKGDLTVARGSSGIVAGLTAAALAAVCFLAYQASANAPDSVAAPSAEASGPASAAPTPKPQPQPSRKPFAVPADSGTGARVVYALKDRRVWIVDDKEKALRTFAVMPSSVSPPPGVYGVTSRSGSIKGSDGVPIEHVVRFANVDDVSVGFSAAQDDSMQSPDPTMKTGGVRMKRADGDVLWTFATVGVKVVVVP</sequence>
<dbReference type="GeneID" id="31231943"/>